<dbReference type="AlphaFoldDB" id="A0A6G1EVB3"/>
<dbReference type="OrthoDB" id="683350at2759"/>
<reference evidence="2 3" key="1">
    <citation type="submission" date="2019-11" db="EMBL/GenBank/DDBJ databases">
        <title>Whole genome sequence of Oryza granulata.</title>
        <authorList>
            <person name="Li W."/>
        </authorList>
    </citation>
    <scope>NUCLEOTIDE SEQUENCE [LARGE SCALE GENOMIC DNA]</scope>
    <source>
        <strain evidence="3">cv. Menghai</strain>
        <tissue evidence="2">Leaf</tissue>
    </source>
</reference>
<protein>
    <submittedName>
        <fullName evidence="2">Uncharacterized protein</fullName>
    </submittedName>
</protein>
<name>A0A6G1EVB3_9ORYZ</name>
<keyword evidence="3" id="KW-1185">Reference proteome</keyword>
<feature type="region of interest" description="Disordered" evidence="1">
    <location>
        <begin position="1"/>
        <end position="44"/>
    </location>
</feature>
<dbReference type="Proteomes" id="UP000479710">
    <property type="component" value="Unassembled WGS sequence"/>
</dbReference>
<proteinExistence type="predicted"/>
<feature type="compositionally biased region" description="Pro residues" evidence="1">
    <location>
        <begin position="12"/>
        <end position="22"/>
    </location>
</feature>
<dbReference type="EMBL" id="SPHZ02000002">
    <property type="protein sequence ID" value="KAF0928561.1"/>
    <property type="molecule type" value="Genomic_DNA"/>
</dbReference>
<gene>
    <name evidence="2" type="ORF">E2562_006007</name>
</gene>
<evidence type="ECO:0000313" key="3">
    <source>
        <dbReference type="Proteomes" id="UP000479710"/>
    </source>
</evidence>
<evidence type="ECO:0000313" key="2">
    <source>
        <dbReference type="EMBL" id="KAF0928561.1"/>
    </source>
</evidence>
<evidence type="ECO:0000256" key="1">
    <source>
        <dbReference type="SAM" id="MobiDB-lite"/>
    </source>
</evidence>
<sequence>MPPLVARFTFPRKPPPPPPVRLSPPHSDRIRDPEQQSSSRWMSPARLIEQHNPWDMVDNMVLVIIDQTYTAALEIPGRRELKDGSVEVKCAVDADDPNSPVLTINASATRCCVAFDTPRGDAMPYKKFTSPKMKVWPDHRLARSVVSVSPGTLFLSRSKGNDYWSCAAVSPNVAAGGALAILDTIMLRLKMAIHLEETILTNARELNPTSSNPNLGVIIETRNALEEMRREMDLPAMMRRRLQKRRQVVAASAAEDAELAEKVFKKFRTMRCR</sequence>
<comment type="caution">
    <text evidence="2">The sequence shown here is derived from an EMBL/GenBank/DDBJ whole genome shotgun (WGS) entry which is preliminary data.</text>
</comment>
<accession>A0A6G1EVB3</accession>
<organism evidence="2 3">
    <name type="scientific">Oryza meyeriana var. granulata</name>
    <dbReference type="NCBI Taxonomy" id="110450"/>
    <lineage>
        <taxon>Eukaryota</taxon>
        <taxon>Viridiplantae</taxon>
        <taxon>Streptophyta</taxon>
        <taxon>Embryophyta</taxon>
        <taxon>Tracheophyta</taxon>
        <taxon>Spermatophyta</taxon>
        <taxon>Magnoliopsida</taxon>
        <taxon>Liliopsida</taxon>
        <taxon>Poales</taxon>
        <taxon>Poaceae</taxon>
        <taxon>BOP clade</taxon>
        <taxon>Oryzoideae</taxon>
        <taxon>Oryzeae</taxon>
        <taxon>Oryzinae</taxon>
        <taxon>Oryza</taxon>
        <taxon>Oryza meyeriana</taxon>
    </lineage>
</organism>